<keyword evidence="6" id="KW-1133">Transmembrane helix</keyword>
<dbReference type="Gene3D" id="1.50.40.10">
    <property type="entry name" value="Mitochondrial carrier domain"/>
    <property type="match status" value="1"/>
</dbReference>
<dbReference type="SUPFAM" id="SSF103506">
    <property type="entry name" value="Mitochondrial carrier"/>
    <property type="match status" value="1"/>
</dbReference>
<proteinExistence type="inferred from homology"/>
<evidence type="ECO:0000256" key="3">
    <source>
        <dbReference type="ARBA" id="ARBA00022448"/>
    </source>
</evidence>
<keyword evidence="7" id="KW-0496">Mitochondrion</keyword>
<evidence type="ECO:0000256" key="7">
    <source>
        <dbReference type="ARBA" id="ARBA00023128"/>
    </source>
</evidence>
<dbReference type="Proteomes" id="UP000620104">
    <property type="component" value="Unassembled WGS sequence"/>
</dbReference>
<dbReference type="GO" id="GO:0022857">
    <property type="term" value="F:transmembrane transporter activity"/>
    <property type="evidence" value="ECO:0007669"/>
    <property type="project" value="TreeGrafter"/>
</dbReference>
<keyword evidence="4 9" id="KW-0812">Transmembrane</keyword>
<evidence type="ECO:0008006" key="14">
    <source>
        <dbReference type="Google" id="ProtNLM"/>
    </source>
</evidence>
<keyword evidence="8 9" id="KW-0472">Membrane</keyword>
<evidence type="ECO:0000256" key="9">
    <source>
        <dbReference type="PROSITE-ProRule" id="PRU00282"/>
    </source>
</evidence>
<dbReference type="Pfam" id="PF00153">
    <property type="entry name" value="Mito_carr"/>
    <property type="match status" value="2"/>
</dbReference>
<organism evidence="12 13">
    <name type="scientific">Naganishia liquefaciens</name>
    <dbReference type="NCBI Taxonomy" id="104408"/>
    <lineage>
        <taxon>Eukaryota</taxon>
        <taxon>Fungi</taxon>
        <taxon>Dikarya</taxon>
        <taxon>Basidiomycota</taxon>
        <taxon>Agaricomycotina</taxon>
        <taxon>Tremellomycetes</taxon>
        <taxon>Filobasidiales</taxon>
        <taxon>Filobasidiaceae</taxon>
        <taxon>Naganishia</taxon>
    </lineage>
</organism>
<comment type="subcellular location">
    <subcellularLocation>
        <location evidence="1">Mitochondrion membrane</location>
        <topology evidence="1">Multi-pass membrane protein</topology>
    </subcellularLocation>
</comment>
<evidence type="ECO:0000256" key="1">
    <source>
        <dbReference type="ARBA" id="ARBA00004225"/>
    </source>
</evidence>
<evidence type="ECO:0000256" key="6">
    <source>
        <dbReference type="ARBA" id="ARBA00022989"/>
    </source>
</evidence>
<feature type="non-terminal residue" evidence="12">
    <location>
        <position position="429"/>
    </location>
</feature>
<evidence type="ECO:0000256" key="8">
    <source>
        <dbReference type="ARBA" id="ARBA00023136"/>
    </source>
</evidence>
<comment type="caution">
    <text evidence="12">The sequence shown here is derived from an EMBL/GenBank/DDBJ whole genome shotgun (WGS) entry which is preliminary data.</text>
</comment>
<dbReference type="PANTHER" id="PTHR45624:SF9">
    <property type="entry name" value="CARRIER PROTEIN, PUTATIVE (AFU_ORTHOLOGUE AFUA_4G06390)-RELATED"/>
    <property type="match status" value="1"/>
</dbReference>
<evidence type="ECO:0000256" key="4">
    <source>
        <dbReference type="ARBA" id="ARBA00022692"/>
    </source>
</evidence>
<dbReference type="AlphaFoldDB" id="A0A8H3YDK5"/>
<reference evidence="12" key="1">
    <citation type="submission" date="2020-07" db="EMBL/GenBank/DDBJ databases">
        <title>Draft Genome Sequence of a Deep-Sea Yeast, Naganishia (Cryptococcus) liquefaciens strain N6.</title>
        <authorList>
            <person name="Han Y.W."/>
            <person name="Kajitani R."/>
            <person name="Morimoto H."/>
            <person name="Parhat M."/>
            <person name="Tsubouchi H."/>
            <person name="Bakenova O."/>
            <person name="Ogata M."/>
            <person name="Argunhan B."/>
            <person name="Aoki R."/>
            <person name="Kajiwara S."/>
            <person name="Itoh T."/>
            <person name="Iwasaki H."/>
        </authorList>
    </citation>
    <scope>NUCLEOTIDE SEQUENCE</scope>
    <source>
        <strain evidence="12">N6</strain>
    </source>
</reference>
<feature type="repeat" description="Solcar" evidence="9">
    <location>
        <begin position="156"/>
        <end position="275"/>
    </location>
</feature>
<keyword evidence="3 10" id="KW-0813">Transport</keyword>
<protein>
    <recommendedName>
        <fullName evidence="14">Mitochondrial carrier protein</fullName>
    </recommendedName>
</protein>
<evidence type="ECO:0000313" key="13">
    <source>
        <dbReference type="Proteomes" id="UP000620104"/>
    </source>
</evidence>
<evidence type="ECO:0000313" key="12">
    <source>
        <dbReference type="EMBL" id="GHJ85540.1"/>
    </source>
</evidence>
<dbReference type="OrthoDB" id="2382881at2759"/>
<dbReference type="InterPro" id="IPR018108">
    <property type="entry name" value="MCP_transmembrane"/>
</dbReference>
<evidence type="ECO:0000256" key="11">
    <source>
        <dbReference type="SAM" id="MobiDB-lite"/>
    </source>
</evidence>
<sequence>ERGNASPLKEADEWMKLVDLCPQKVVAAGTASLVSTFTGYPLDSLKSRLQSTREPISLPRLAADVIKEEGLAGLWRGFPLPLITIAAVRSISFTIYTSTKRFVNNGANPSRRQDGITGLGDEERRTTGTSTITSRVKHAFQNGAGLGLFATPSITNVALTSSIAGAASGAVVSIGSCPFELVKVRRQLEYQIARDRLERAERLRFLSMGRKFDPAIHASKNIMANYKPPGTWPAVKDIYREKGITGLWAGFKLHSVRDTLGTALYFAEYDVFRYVLGRDPVTDRQGPVPEWAKGWLPASLIPFSAGAVAGVTSWALIYPVDAIKVGSLRIGGKSRLTSAALQTRTQQRVLSGLKGRPFLTQLSRLVRGRDEANPQPLLTGISRLYRGLGISMMRSVLTHGLLWTMIDAVNRWIESEPFERYGERYYEDQ</sequence>
<dbReference type="PANTHER" id="PTHR45624">
    <property type="entry name" value="MITOCHONDRIAL BASIC AMINO ACIDS TRANSPORTER-RELATED"/>
    <property type="match status" value="1"/>
</dbReference>
<gene>
    <name evidence="12" type="ORF">NliqN6_1942</name>
</gene>
<dbReference type="EMBL" id="BLZA01000011">
    <property type="protein sequence ID" value="GHJ85540.1"/>
    <property type="molecule type" value="Genomic_DNA"/>
</dbReference>
<keyword evidence="13" id="KW-1185">Reference proteome</keyword>
<evidence type="ECO:0000256" key="5">
    <source>
        <dbReference type="ARBA" id="ARBA00022737"/>
    </source>
</evidence>
<evidence type="ECO:0000256" key="2">
    <source>
        <dbReference type="ARBA" id="ARBA00006375"/>
    </source>
</evidence>
<name>A0A8H3YDK5_9TREE</name>
<evidence type="ECO:0000256" key="10">
    <source>
        <dbReference type="RuleBase" id="RU000488"/>
    </source>
</evidence>
<dbReference type="GO" id="GO:0031966">
    <property type="term" value="C:mitochondrial membrane"/>
    <property type="evidence" value="ECO:0007669"/>
    <property type="project" value="UniProtKB-SubCell"/>
</dbReference>
<comment type="similarity">
    <text evidence="2 10">Belongs to the mitochondrial carrier (TC 2.A.29) family.</text>
</comment>
<dbReference type="PROSITE" id="PS50920">
    <property type="entry name" value="SOLCAR"/>
    <property type="match status" value="2"/>
</dbReference>
<dbReference type="InterPro" id="IPR050567">
    <property type="entry name" value="Mitochondrial_Carrier"/>
</dbReference>
<dbReference type="InterPro" id="IPR023395">
    <property type="entry name" value="MCP_dom_sf"/>
</dbReference>
<accession>A0A8H3YDK5</accession>
<feature type="region of interest" description="Disordered" evidence="11">
    <location>
        <begin position="106"/>
        <end position="130"/>
    </location>
</feature>
<keyword evidence="5" id="KW-0677">Repeat</keyword>
<feature type="repeat" description="Solcar" evidence="9">
    <location>
        <begin position="19"/>
        <end position="102"/>
    </location>
</feature>